<protein>
    <submittedName>
        <fullName evidence="1">Protein ImpG/VasA</fullName>
    </submittedName>
</protein>
<dbReference type="AlphaFoldDB" id="A0A0P0RE65"/>
<gene>
    <name evidence="1" type="ORF">K788_0003098</name>
</gene>
<dbReference type="RefSeq" id="WP_035988408.1">
    <property type="nucleotide sequence ID" value="NZ_CP012747.1"/>
</dbReference>
<dbReference type="PANTHER" id="PTHR35370">
    <property type="entry name" value="CYTOPLASMIC PROTEIN-RELATED-RELATED"/>
    <property type="match status" value="1"/>
</dbReference>
<dbReference type="Pfam" id="PF05947">
    <property type="entry name" value="T6SS_TssF"/>
    <property type="match status" value="1"/>
</dbReference>
<name>A0A0P0RE65_9BURK</name>
<dbReference type="GeneID" id="69970780"/>
<dbReference type="KEGG" id="bcai:K788_0003098"/>
<evidence type="ECO:0000313" key="1">
    <source>
        <dbReference type="EMBL" id="ALL66867.1"/>
    </source>
</evidence>
<dbReference type="Proteomes" id="UP000019146">
    <property type="component" value="Chromosome 2"/>
</dbReference>
<reference evidence="1 2" key="1">
    <citation type="journal article" date="2014" name="Genome Announc.">
        <title>Draft Genome Sequence of the Haloacid-Degrading Burkholderia caribensis Strain MBA4.</title>
        <authorList>
            <person name="Pan Y."/>
            <person name="Kong K.F."/>
            <person name="Tsang J.S."/>
        </authorList>
    </citation>
    <scope>NUCLEOTIDE SEQUENCE [LARGE SCALE GENOMIC DNA]</scope>
    <source>
        <strain evidence="1 2">MBA4</strain>
    </source>
</reference>
<sequence length="625" mass="68841">MNPELIKYYSAELQHLREMGGEFAKEYPKIAGRLGLESLECADPYVERLLEGFSFLAARVQLKIDAEFPRFTQHLAELVYPHYLAPTPSMAVVQIRPDLSNSGLAEGVKIARGSALRSLLDKNGSTRCEYRSAHDLTLWPLEIADAKFFTHSGSLGGADIALPPGVKAGLRLRLRATGGLKINQLKLDKLALYLRGTDSMPTRLYERLVGSAMGVVVMPVSRPATWHAQLPATAVAPMGFAEDEALLPISKQSFQGYRLLQEYFAFAARFMFVAIDGLQQALRRCGDNEVEVIVLLKRGDPMLEQAVDASNFALYCTPAINLFPRRTDRIALSGEQFEYHVVADRTRPMDFEIYRIEEVTGYGAGAAAEQKFEPFYHARDLGAGYGAGAYYQVRRDRRVRSSRQAERGPRTSYLGSETFIALVDAANAPFRGDLRQLGLQVLCTNRDLPLTLSIGVGASDFTLDVEAPIESVRCVSGPSRPLPSYAHGAVAWRLLSHLSLNYASLVDSDAKEGARAMRDLLSLYCPVDDPAAQRMIEGLHSIESHPVTRRLPCAGPIVFGRGLAITLTLDDAAFEGAGAFLLGAVLSHYFAQYVSINSFAETVVRTLSRGEIMRWPARIGQCRTL</sequence>
<dbReference type="InterPro" id="IPR010272">
    <property type="entry name" value="T6SS_TssF"/>
</dbReference>
<dbReference type="NCBIfam" id="TIGR03359">
    <property type="entry name" value="VI_chp_6"/>
    <property type="match status" value="1"/>
</dbReference>
<evidence type="ECO:0000313" key="2">
    <source>
        <dbReference type="Proteomes" id="UP000019146"/>
    </source>
</evidence>
<accession>A0A0P0RE65</accession>
<proteinExistence type="predicted"/>
<dbReference type="PANTHER" id="PTHR35370:SF1">
    <property type="entry name" value="TYPE VI SECRETION SYSTEM COMPONENT TSSF1"/>
    <property type="match status" value="1"/>
</dbReference>
<dbReference type="PIRSF" id="PIRSF028304">
    <property type="entry name" value="UCP028304"/>
    <property type="match status" value="1"/>
</dbReference>
<dbReference type="EMBL" id="CP012747">
    <property type="protein sequence ID" value="ALL66867.1"/>
    <property type="molecule type" value="Genomic_DNA"/>
</dbReference>
<organism evidence="1 2">
    <name type="scientific">Paraburkholderia caribensis MBA4</name>
    <dbReference type="NCBI Taxonomy" id="1323664"/>
    <lineage>
        <taxon>Bacteria</taxon>
        <taxon>Pseudomonadati</taxon>
        <taxon>Pseudomonadota</taxon>
        <taxon>Betaproteobacteria</taxon>
        <taxon>Burkholderiales</taxon>
        <taxon>Burkholderiaceae</taxon>
        <taxon>Paraburkholderia</taxon>
    </lineage>
</organism>